<gene>
    <name evidence="2" type="ORF">B1A_15666</name>
</gene>
<comment type="caution">
    <text evidence="2">The sequence shown here is derived from an EMBL/GenBank/DDBJ whole genome shotgun (WGS) entry which is preliminary data.</text>
</comment>
<dbReference type="SUPFAM" id="SSF55781">
    <property type="entry name" value="GAF domain-like"/>
    <property type="match status" value="1"/>
</dbReference>
<dbReference type="SUPFAM" id="SSF141868">
    <property type="entry name" value="EAL domain-like"/>
    <property type="match status" value="1"/>
</dbReference>
<reference evidence="2" key="2">
    <citation type="journal article" date="2014" name="ISME J.">
        <title>Microbial stratification in low pH oxic and suboxic macroscopic growths along an acid mine drainage.</title>
        <authorList>
            <person name="Mendez-Garcia C."/>
            <person name="Mesa V."/>
            <person name="Sprenger R.R."/>
            <person name="Richter M."/>
            <person name="Diez M.S."/>
            <person name="Solano J."/>
            <person name="Bargiela R."/>
            <person name="Golyshina O.V."/>
            <person name="Manteca A."/>
            <person name="Ramos J.L."/>
            <person name="Gallego J.R."/>
            <person name="Llorente I."/>
            <person name="Martins Dos Santos V.A."/>
            <person name="Jensen O.N."/>
            <person name="Pelaez A.I."/>
            <person name="Sanchez J."/>
            <person name="Ferrer M."/>
        </authorList>
    </citation>
    <scope>NUCLEOTIDE SEQUENCE</scope>
</reference>
<accession>T1ALV0</accession>
<feature type="domain" description="EAL" evidence="1">
    <location>
        <begin position="334"/>
        <end position="587"/>
    </location>
</feature>
<dbReference type="GO" id="GO:0071111">
    <property type="term" value="F:cyclic-guanylate-specific phosphodiesterase activity"/>
    <property type="evidence" value="ECO:0007669"/>
    <property type="project" value="InterPro"/>
</dbReference>
<evidence type="ECO:0000259" key="1">
    <source>
        <dbReference type="PROSITE" id="PS50883"/>
    </source>
</evidence>
<dbReference type="Pfam" id="PF00563">
    <property type="entry name" value="EAL"/>
    <property type="match status" value="1"/>
</dbReference>
<dbReference type="AlphaFoldDB" id="T1ALV0"/>
<dbReference type="EMBL" id="AUZX01011498">
    <property type="protein sequence ID" value="EQD43025.1"/>
    <property type="molecule type" value="Genomic_DNA"/>
</dbReference>
<organism evidence="2">
    <name type="scientific">mine drainage metagenome</name>
    <dbReference type="NCBI Taxonomy" id="410659"/>
    <lineage>
        <taxon>unclassified sequences</taxon>
        <taxon>metagenomes</taxon>
        <taxon>ecological metagenomes</taxon>
    </lineage>
</organism>
<dbReference type="InterPro" id="IPR035919">
    <property type="entry name" value="EAL_sf"/>
</dbReference>
<dbReference type="InterPro" id="IPR001633">
    <property type="entry name" value="EAL_dom"/>
</dbReference>
<name>T1ALV0_9ZZZZ</name>
<protein>
    <submittedName>
        <fullName evidence="2">Diguanylate cyclase/phosphodiesterase with GAF sensor</fullName>
    </submittedName>
</protein>
<dbReference type="PROSITE" id="PS50883">
    <property type="entry name" value="EAL"/>
    <property type="match status" value="1"/>
</dbReference>
<dbReference type="PANTHER" id="PTHR33121:SF70">
    <property type="entry name" value="SIGNALING PROTEIN YKOW"/>
    <property type="match status" value="1"/>
</dbReference>
<proteinExistence type="predicted"/>
<dbReference type="PANTHER" id="PTHR33121">
    <property type="entry name" value="CYCLIC DI-GMP PHOSPHODIESTERASE PDEF"/>
    <property type="match status" value="1"/>
</dbReference>
<dbReference type="InterPro" id="IPR050706">
    <property type="entry name" value="Cyclic-di-GMP_PDE-like"/>
</dbReference>
<dbReference type="CDD" id="cd01948">
    <property type="entry name" value="EAL"/>
    <property type="match status" value="1"/>
</dbReference>
<dbReference type="Gene3D" id="3.20.20.450">
    <property type="entry name" value="EAL domain"/>
    <property type="match status" value="1"/>
</dbReference>
<evidence type="ECO:0000313" key="2">
    <source>
        <dbReference type="EMBL" id="EQD43025.1"/>
    </source>
</evidence>
<sequence>MIGPAAYAAEAQALLQLARPAMDAAIFEAVDHIHTLVWLNSACVEDLELLEREGIADCATFTQNYLRIACSSKLTATRHRRMARAIGRSCELLGLPLSLLLEALWLALQILHEAVAHLPWAREQHAQLAAVLSARVRDALHAINDGQHELSTARHQLMIELEQWRTTAGSWDAFAIGAMERLSRHPGMVAIAIGRPDPDARIVYEFESPRFVAYLAEIQRQGIGPLSMDASNTFGQSPQARAWRSRDIEINHSYLVDAGAGPWAQAAHAVGIHASTALPIIDSEGEPAVLLALYGALPGQFGTQSMGLFLQALRQVFSQAYAELGQLGRAHPPPVAVRRRHLQLLSRGAVQMAYQPIVDLATGVPTAVEALARLVSEHGRLIAPAEFLGGFGRPELNRLFVLGLQHALHDLAIWDQAGVHLSVTLNLPPSVLVHRDCLRWVIAGFAISGVNPERLMLELLEDEDAAASNQRDDAINRLATLGVKLIMDDFGSGYSNLWRMRSMPFDAVKLDQSLLTELSADQPRTVRFLAGLIDVVQGLGLRAVVEGLSSPELVALACILGADAGQGYALSHPLPATEVPVWAHNFSWASINPAQPPGELAALAAQLARSGAGHRGKF</sequence>
<dbReference type="SMART" id="SM00052">
    <property type="entry name" value="EAL"/>
    <property type="match status" value="1"/>
</dbReference>
<reference evidence="2" key="1">
    <citation type="submission" date="2013-08" db="EMBL/GenBank/DDBJ databases">
        <authorList>
            <person name="Mendez C."/>
            <person name="Richter M."/>
            <person name="Ferrer M."/>
            <person name="Sanchez J."/>
        </authorList>
    </citation>
    <scope>NUCLEOTIDE SEQUENCE</scope>
</reference>